<dbReference type="Gene3D" id="1.10.3210.10">
    <property type="entry name" value="Hypothetical protein af1432"/>
    <property type="match status" value="1"/>
</dbReference>
<name>A0A285R614_9HYPH</name>
<evidence type="ECO:0000259" key="2">
    <source>
        <dbReference type="PROSITE" id="PS51832"/>
    </source>
</evidence>
<dbReference type="PROSITE" id="PS51832">
    <property type="entry name" value="HD_GYP"/>
    <property type="match status" value="1"/>
</dbReference>
<protein>
    <submittedName>
        <fullName evidence="3">HD domain-containing protein</fullName>
    </submittedName>
</protein>
<dbReference type="Pfam" id="PF13487">
    <property type="entry name" value="HD_5"/>
    <property type="match status" value="1"/>
</dbReference>
<dbReference type="PANTHER" id="PTHR43155">
    <property type="entry name" value="CYCLIC DI-GMP PHOSPHODIESTERASE PA4108-RELATED"/>
    <property type="match status" value="1"/>
</dbReference>
<dbReference type="Proteomes" id="UP000219331">
    <property type="component" value="Unassembled WGS sequence"/>
</dbReference>
<dbReference type="OrthoDB" id="9802066at2"/>
<organism evidence="3 4">
    <name type="scientific">Stappia indica</name>
    <dbReference type="NCBI Taxonomy" id="538381"/>
    <lineage>
        <taxon>Bacteria</taxon>
        <taxon>Pseudomonadati</taxon>
        <taxon>Pseudomonadota</taxon>
        <taxon>Alphaproteobacteria</taxon>
        <taxon>Hyphomicrobiales</taxon>
        <taxon>Stappiaceae</taxon>
        <taxon>Stappia</taxon>
    </lineage>
</organism>
<evidence type="ECO:0000313" key="3">
    <source>
        <dbReference type="EMBL" id="SOB89169.1"/>
    </source>
</evidence>
<dbReference type="InterPro" id="IPR037522">
    <property type="entry name" value="HD_GYP_dom"/>
</dbReference>
<dbReference type="RefSeq" id="WP_097173547.1">
    <property type="nucleotide sequence ID" value="NZ_OBML01000001.1"/>
</dbReference>
<dbReference type="SUPFAM" id="SSF109604">
    <property type="entry name" value="HD-domain/PDEase-like"/>
    <property type="match status" value="1"/>
</dbReference>
<dbReference type="STRING" id="538381.GCA_001696535_01159"/>
<dbReference type="InterPro" id="IPR003607">
    <property type="entry name" value="HD/PDEase_dom"/>
</dbReference>
<dbReference type="AlphaFoldDB" id="A0A285R614"/>
<evidence type="ECO:0000313" key="4">
    <source>
        <dbReference type="Proteomes" id="UP000219331"/>
    </source>
</evidence>
<dbReference type="SMART" id="SM00471">
    <property type="entry name" value="HDc"/>
    <property type="match status" value="1"/>
</dbReference>
<dbReference type="PANTHER" id="PTHR43155:SF2">
    <property type="entry name" value="CYCLIC DI-GMP PHOSPHODIESTERASE PA4108"/>
    <property type="match status" value="1"/>
</dbReference>
<keyword evidence="4" id="KW-1185">Reference proteome</keyword>
<sequence length="389" mass="41730">MIDVIILVDQDNAEPAIGSALALAYKVARIPLAAANACRLAEARVVILHSSLRRQSEVALLAAGLDEDRRKRDTIYVAPGSDRAGLVQAEALGIECVIPNFRPPADIHSAVQSILNRNLSTHLAGRSPRVAKAVENGDILYRQLGAAMRADRPLPPEILGATARAISEATRREGLAGWLDAVKLHHSGTCRHMLSVAGNGSAFGQFLGLHDTDIAMITEACLLHDVGKLFIPITVLEKDGPLSAGEKRVINTHPARGAFALQRGGRSAVELIQAVRDHHEYLDGSGYPNGISGSSIGPLTRIVTLADIYSALTEERSYKAAMPPRQAIAIMSEMKGKLDDRLFAAFRSMVLEPVFATNRGGREEARGVRAPCLKSGRHPLDRPGQENAA</sequence>
<evidence type="ECO:0000256" key="1">
    <source>
        <dbReference type="SAM" id="MobiDB-lite"/>
    </source>
</evidence>
<dbReference type="CDD" id="cd00077">
    <property type="entry name" value="HDc"/>
    <property type="match status" value="1"/>
</dbReference>
<dbReference type="GO" id="GO:0008081">
    <property type="term" value="F:phosphoric diester hydrolase activity"/>
    <property type="evidence" value="ECO:0007669"/>
    <property type="project" value="UniProtKB-ARBA"/>
</dbReference>
<feature type="compositionally biased region" description="Basic and acidic residues" evidence="1">
    <location>
        <begin position="378"/>
        <end position="389"/>
    </location>
</feature>
<accession>A0A285R614</accession>
<feature type="domain" description="HD-GYP" evidence="2">
    <location>
        <begin position="167"/>
        <end position="363"/>
    </location>
</feature>
<reference evidence="3 4" key="1">
    <citation type="submission" date="2017-08" db="EMBL/GenBank/DDBJ databases">
        <authorList>
            <person name="de Groot N.N."/>
        </authorList>
    </citation>
    <scope>NUCLEOTIDE SEQUENCE [LARGE SCALE GENOMIC DNA]</scope>
    <source>
        <strain evidence="3 4">USBA 352</strain>
    </source>
</reference>
<proteinExistence type="predicted"/>
<dbReference type="EMBL" id="OBML01000001">
    <property type="protein sequence ID" value="SOB89169.1"/>
    <property type="molecule type" value="Genomic_DNA"/>
</dbReference>
<gene>
    <name evidence="3" type="ORF">SAMN05421512_10177</name>
</gene>
<feature type="region of interest" description="Disordered" evidence="1">
    <location>
        <begin position="361"/>
        <end position="389"/>
    </location>
</feature>